<keyword evidence="8 12" id="KW-0067">ATP-binding</keyword>
<dbReference type="Gene3D" id="3.40.50.300">
    <property type="entry name" value="P-loop containing nucleotide triphosphate hydrolases"/>
    <property type="match status" value="2"/>
</dbReference>
<keyword evidence="9 12" id="KW-0238">DNA-binding</keyword>
<dbReference type="SUPFAM" id="SSF52540">
    <property type="entry name" value="P-loop containing nucleoside triphosphate hydrolases"/>
    <property type="match status" value="1"/>
</dbReference>
<dbReference type="InterPro" id="IPR041236">
    <property type="entry name" value="PriA_C"/>
</dbReference>
<evidence type="ECO:0000313" key="14">
    <source>
        <dbReference type="EMBL" id="SHI88318.1"/>
    </source>
</evidence>
<dbReference type="FunFam" id="3.40.50.300:FF:000489">
    <property type="entry name" value="Primosome assembly protein PriA"/>
    <property type="match status" value="1"/>
</dbReference>
<dbReference type="Pfam" id="PF17764">
    <property type="entry name" value="PriA_3primeBD"/>
    <property type="match status" value="1"/>
</dbReference>
<dbReference type="GO" id="GO:0006269">
    <property type="term" value="P:DNA replication, synthesis of primer"/>
    <property type="evidence" value="ECO:0007669"/>
    <property type="project" value="UniProtKB-KW"/>
</dbReference>
<dbReference type="Proteomes" id="UP000184040">
    <property type="component" value="Unassembled WGS sequence"/>
</dbReference>
<proteinExistence type="inferred from homology"/>
<dbReference type="PANTHER" id="PTHR30580:SF0">
    <property type="entry name" value="PRIMOSOMAL PROTEIN N"/>
    <property type="match status" value="1"/>
</dbReference>
<dbReference type="NCBIfam" id="TIGR00595">
    <property type="entry name" value="priA"/>
    <property type="match status" value="1"/>
</dbReference>
<dbReference type="InterPro" id="IPR001650">
    <property type="entry name" value="Helicase_C-like"/>
</dbReference>
<dbReference type="Pfam" id="PF00270">
    <property type="entry name" value="DEAD"/>
    <property type="match status" value="1"/>
</dbReference>
<evidence type="ECO:0000313" key="15">
    <source>
        <dbReference type="Proteomes" id="UP000184040"/>
    </source>
</evidence>
<dbReference type="InterPro" id="IPR005259">
    <property type="entry name" value="PriA"/>
</dbReference>
<dbReference type="GO" id="GO:0016887">
    <property type="term" value="F:ATP hydrolysis activity"/>
    <property type="evidence" value="ECO:0007669"/>
    <property type="project" value="RHEA"/>
</dbReference>
<dbReference type="GO" id="GO:0003677">
    <property type="term" value="F:DNA binding"/>
    <property type="evidence" value="ECO:0007669"/>
    <property type="project" value="UniProtKB-UniRule"/>
</dbReference>
<feature type="binding site" evidence="12">
    <location>
        <position position="494"/>
    </location>
    <ligand>
        <name>Zn(2+)</name>
        <dbReference type="ChEBI" id="CHEBI:29105"/>
        <label>2</label>
    </ligand>
</feature>
<comment type="catalytic activity">
    <reaction evidence="12">
        <text>Couples ATP hydrolysis with the unwinding of duplex DNA by translocating in the 3'-5' direction.</text>
        <dbReference type="EC" id="5.6.2.4"/>
    </reaction>
</comment>
<dbReference type="GO" id="GO:0006310">
    <property type="term" value="P:DNA recombination"/>
    <property type="evidence" value="ECO:0007669"/>
    <property type="project" value="InterPro"/>
</dbReference>
<feature type="binding site" evidence="12">
    <location>
        <position position="467"/>
    </location>
    <ligand>
        <name>Zn(2+)</name>
        <dbReference type="ChEBI" id="CHEBI:29105"/>
        <label>1</label>
    </ligand>
</feature>
<feature type="binding site" evidence="12">
    <location>
        <position position="497"/>
    </location>
    <ligand>
        <name>Zn(2+)</name>
        <dbReference type="ChEBI" id="CHEBI:29105"/>
        <label>2</label>
    </ligand>
</feature>
<comment type="similarity">
    <text evidence="12">Belongs to the helicase family. PriA subfamily.</text>
</comment>
<comment type="catalytic activity">
    <reaction evidence="11 12">
        <text>ATP + H2O = ADP + phosphate + H(+)</text>
        <dbReference type="Rhea" id="RHEA:13065"/>
        <dbReference type="ChEBI" id="CHEBI:15377"/>
        <dbReference type="ChEBI" id="CHEBI:15378"/>
        <dbReference type="ChEBI" id="CHEBI:30616"/>
        <dbReference type="ChEBI" id="CHEBI:43474"/>
        <dbReference type="ChEBI" id="CHEBI:456216"/>
        <dbReference type="EC" id="5.6.2.4"/>
    </reaction>
</comment>
<reference evidence="14 15" key="1">
    <citation type="submission" date="2016-11" db="EMBL/GenBank/DDBJ databases">
        <authorList>
            <person name="Jaros S."/>
            <person name="Januszkiewicz K."/>
            <person name="Wedrychowicz H."/>
        </authorList>
    </citation>
    <scope>NUCLEOTIDE SEQUENCE [LARGE SCALE GENOMIC DNA]</scope>
    <source>
        <strain evidence="14 15">DSM 26892</strain>
    </source>
</reference>
<evidence type="ECO:0000256" key="3">
    <source>
        <dbReference type="ARBA" id="ARBA00022723"/>
    </source>
</evidence>
<comment type="function">
    <text evidence="12">Initiates the restart of stalled replication forks, which reloads the replicative helicase on sites other than the origin of replication. Recognizes and binds to abandoned replication forks and remodels them to uncover a helicase loading site. Promotes assembly of the primosome at these replication forks.</text>
</comment>
<keyword evidence="15" id="KW-1185">Reference proteome</keyword>
<keyword evidence="4 12" id="KW-0547">Nucleotide-binding</keyword>
<dbReference type="EMBL" id="FQZA01000003">
    <property type="protein sequence ID" value="SHI88318.1"/>
    <property type="molecule type" value="Genomic_DNA"/>
</dbReference>
<dbReference type="SMART" id="SM00487">
    <property type="entry name" value="DEXDc"/>
    <property type="match status" value="1"/>
</dbReference>
<evidence type="ECO:0000259" key="13">
    <source>
        <dbReference type="PROSITE" id="PS51192"/>
    </source>
</evidence>
<comment type="cofactor">
    <cofactor evidence="12">
        <name>Zn(2+)</name>
        <dbReference type="ChEBI" id="CHEBI:29105"/>
    </cofactor>
    <text evidence="12">Binds 2 zinc ions per subunit.</text>
</comment>
<dbReference type="GO" id="GO:0006270">
    <property type="term" value="P:DNA replication initiation"/>
    <property type="evidence" value="ECO:0007669"/>
    <property type="project" value="TreeGrafter"/>
</dbReference>
<dbReference type="InterPro" id="IPR041222">
    <property type="entry name" value="PriA_3primeBD"/>
</dbReference>
<feature type="binding site" evidence="12">
    <location>
        <position position="510"/>
    </location>
    <ligand>
        <name>Zn(2+)</name>
        <dbReference type="ChEBI" id="CHEBI:29105"/>
        <label>1</label>
    </ligand>
</feature>
<sequence length="760" mass="81902">MMACNRRRRILCRGPASQGTEGLADTHDDQDGPGWFDEGALVAVLTAQPLDRTLDYRAPEGGCAAGAFVEVPLGPRRVLGVVWGPGLGDFDAAKVRSVHKVLDVPPMTEEMRIFLGRAADYTLTPLPAMLRLATRAPGLGDGPAMRRVFARGLAEPDRMTDARARVLDVLDEQEDAVFTQKELADLAGVSGGVVKGLAAQGVIEERAAPRDLPFPQLDPDLPGKALTDDQAAAAGTLAEGVAARSYATTMLRGVTGSGKTEVYLEAVAACLRAGRQALVLLPEIALTAEFLDRVEQRFGARPAEWHSGVTMTERRRVWRMIGQGNAQLVVGARSALFLPYRDLGLIVVDEEHDTSYKQEDGVLYSARDMAVLRAAIAGAQVVLASATPSLETWANVEAGKYRALSLTSRFGPARMPEMRAIDMRSEDLPGGRWISPSLKAEVEARLERGEQSLLFLNRRGYAPVTICRACGHQVGCDHCDARMVEHRFLKRLVCHQCGETKPVPEVCPACEVEGKLAAVGPGVERMGEEAAAVFPDARVEVLSSDMYSSARALKARIAAIAEGEADIVIGTQLVAKGHNFPKLTLVGVIDADLGLQGSDLRAAERTFQLMRQVAGRAGRAEAPGTALLQTFQPEHPVIRAIVAGDEDGFWSAEAAERRAAGVPPYGRMAGIVLSAPDVQAVFDLGADMARRDGPLRRIGAQLFGPAPAPIARIRGRHRVRLLVKADKAAPLQAALSDWLRQFRWKGDIRVSVDIDPQSFY</sequence>
<dbReference type="InterPro" id="IPR014001">
    <property type="entry name" value="Helicase_ATP-bd"/>
</dbReference>
<feature type="domain" description="Helicase ATP-binding" evidence="13">
    <location>
        <begin position="240"/>
        <end position="406"/>
    </location>
</feature>
<evidence type="ECO:0000256" key="12">
    <source>
        <dbReference type="HAMAP-Rule" id="MF_00983"/>
    </source>
</evidence>
<comment type="subunit">
    <text evidence="12">Component of the replication restart primosome.</text>
</comment>
<protein>
    <recommendedName>
        <fullName evidence="12">Replication restart protein PriA</fullName>
    </recommendedName>
    <alternativeName>
        <fullName evidence="12">ATP-dependent DNA helicase PriA</fullName>
        <ecNumber evidence="12">5.6.2.4</ecNumber>
    </alternativeName>
    <alternativeName>
        <fullName evidence="12">DNA 3'-5' helicase PriA</fullName>
    </alternativeName>
</protein>
<evidence type="ECO:0000256" key="11">
    <source>
        <dbReference type="ARBA" id="ARBA00048988"/>
    </source>
</evidence>
<keyword evidence="2 12" id="KW-0235">DNA replication</keyword>
<evidence type="ECO:0000256" key="7">
    <source>
        <dbReference type="ARBA" id="ARBA00022833"/>
    </source>
</evidence>
<dbReference type="PANTHER" id="PTHR30580">
    <property type="entry name" value="PRIMOSOMAL PROTEIN N"/>
    <property type="match status" value="1"/>
</dbReference>
<evidence type="ECO:0000256" key="8">
    <source>
        <dbReference type="ARBA" id="ARBA00022840"/>
    </source>
</evidence>
<evidence type="ECO:0000256" key="9">
    <source>
        <dbReference type="ARBA" id="ARBA00023125"/>
    </source>
</evidence>
<keyword evidence="1 12" id="KW-0639">Primosome</keyword>
<dbReference type="SMART" id="SM00490">
    <property type="entry name" value="HELICc"/>
    <property type="match status" value="1"/>
</dbReference>
<dbReference type="InterPro" id="IPR027417">
    <property type="entry name" value="P-loop_NTPase"/>
</dbReference>
<accession>A0A1M6ESB7</accession>
<dbReference type="Gene3D" id="3.40.1440.60">
    <property type="entry name" value="PriA, 3(prime) DNA-binding domain"/>
    <property type="match status" value="1"/>
</dbReference>
<name>A0A1M6ESB7_9RHOB</name>
<evidence type="ECO:0000256" key="1">
    <source>
        <dbReference type="ARBA" id="ARBA00022515"/>
    </source>
</evidence>
<dbReference type="PROSITE" id="PS51192">
    <property type="entry name" value="HELICASE_ATP_BIND_1"/>
    <property type="match status" value="1"/>
</dbReference>
<feature type="binding site" evidence="12">
    <location>
        <position position="470"/>
    </location>
    <ligand>
        <name>Zn(2+)</name>
        <dbReference type="ChEBI" id="CHEBI:29105"/>
        <label>1</label>
    </ligand>
</feature>
<dbReference type="InterPro" id="IPR011545">
    <property type="entry name" value="DEAD/DEAH_box_helicase_dom"/>
</dbReference>
<dbReference type="InterPro" id="IPR042115">
    <property type="entry name" value="PriA_3primeBD_sf"/>
</dbReference>
<dbReference type="Pfam" id="PF18319">
    <property type="entry name" value="Zn_ribbon_PriA"/>
    <property type="match status" value="1"/>
</dbReference>
<dbReference type="HAMAP" id="MF_00983">
    <property type="entry name" value="PriA"/>
    <property type="match status" value="1"/>
</dbReference>
<evidence type="ECO:0000256" key="10">
    <source>
        <dbReference type="ARBA" id="ARBA00023235"/>
    </source>
</evidence>
<dbReference type="CDD" id="cd17929">
    <property type="entry name" value="DEXHc_priA"/>
    <property type="match status" value="1"/>
</dbReference>
<feature type="binding site" evidence="12">
    <location>
        <position position="479"/>
    </location>
    <ligand>
        <name>Zn(2+)</name>
        <dbReference type="ChEBI" id="CHEBI:29105"/>
        <label>2</label>
    </ligand>
</feature>
<keyword evidence="6 12" id="KW-0347">Helicase</keyword>
<dbReference type="GO" id="GO:0008270">
    <property type="term" value="F:zinc ion binding"/>
    <property type="evidence" value="ECO:0007669"/>
    <property type="project" value="UniProtKB-UniRule"/>
</dbReference>
<dbReference type="AlphaFoldDB" id="A0A1M6ESB7"/>
<organism evidence="14 15">
    <name type="scientific">Palleronia salina</name>
    <dbReference type="NCBI Taxonomy" id="313368"/>
    <lineage>
        <taxon>Bacteria</taxon>
        <taxon>Pseudomonadati</taxon>
        <taxon>Pseudomonadota</taxon>
        <taxon>Alphaproteobacteria</taxon>
        <taxon>Rhodobacterales</taxon>
        <taxon>Roseobacteraceae</taxon>
        <taxon>Palleronia</taxon>
    </lineage>
</organism>
<dbReference type="GO" id="GO:0043138">
    <property type="term" value="F:3'-5' DNA helicase activity"/>
    <property type="evidence" value="ECO:0007669"/>
    <property type="project" value="UniProtKB-EC"/>
</dbReference>
<evidence type="ECO:0000256" key="2">
    <source>
        <dbReference type="ARBA" id="ARBA00022705"/>
    </source>
</evidence>
<dbReference type="GO" id="GO:0005524">
    <property type="term" value="F:ATP binding"/>
    <property type="evidence" value="ECO:0007669"/>
    <property type="project" value="UniProtKB-UniRule"/>
</dbReference>
<dbReference type="EC" id="5.6.2.4" evidence="12"/>
<evidence type="ECO:0000256" key="4">
    <source>
        <dbReference type="ARBA" id="ARBA00022741"/>
    </source>
</evidence>
<dbReference type="STRING" id="313368.SAMN04488012_103201"/>
<evidence type="ECO:0000256" key="6">
    <source>
        <dbReference type="ARBA" id="ARBA00022806"/>
    </source>
</evidence>
<keyword evidence="3 12" id="KW-0479">Metal-binding</keyword>
<dbReference type="Pfam" id="PF18074">
    <property type="entry name" value="PriA_C"/>
    <property type="match status" value="1"/>
</dbReference>
<dbReference type="GO" id="GO:0006302">
    <property type="term" value="P:double-strand break repair"/>
    <property type="evidence" value="ECO:0007669"/>
    <property type="project" value="InterPro"/>
</dbReference>
<evidence type="ECO:0000256" key="5">
    <source>
        <dbReference type="ARBA" id="ARBA00022801"/>
    </source>
</evidence>
<keyword evidence="5 12" id="KW-0378">Hydrolase</keyword>
<dbReference type="GO" id="GO:1990077">
    <property type="term" value="C:primosome complex"/>
    <property type="evidence" value="ECO:0007669"/>
    <property type="project" value="UniProtKB-UniRule"/>
</dbReference>
<keyword evidence="10 12" id="KW-0413">Isomerase</keyword>
<dbReference type="NCBIfam" id="NF004070">
    <property type="entry name" value="PRK05580.2-2"/>
    <property type="match status" value="1"/>
</dbReference>
<feature type="binding site" evidence="12">
    <location>
        <position position="476"/>
    </location>
    <ligand>
        <name>Zn(2+)</name>
        <dbReference type="ChEBI" id="CHEBI:29105"/>
        <label>2</label>
    </ligand>
</feature>
<feature type="binding site" evidence="12">
    <location>
        <position position="507"/>
    </location>
    <ligand>
        <name>Zn(2+)</name>
        <dbReference type="ChEBI" id="CHEBI:29105"/>
        <label>1</label>
    </ligand>
</feature>
<gene>
    <name evidence="12" type="primary">priA</name>
    <name evidence="14" type="ORF">SAMN04488012_103201</name>
</gene>
<keyword evidence="7 12" id="KW-0862">Zinc</keyword>
<dbReference type="InterPro" id="IPR040498">
    <property type="entry name" value="PriA_CRR"/>
</dbReference>